<dbReference type="RefSeq" id="XP_010236873.2">
    <property type="nucleotide sequence ID" value="XM_010238571.3"/>
</dbReference>
<dbReference type="InterPro" id="IPR036047">
    <property type="entry name" value="F-box-like_dom_sf"/>
</dbReference>
<evidence type="ECO:0000259" key="2">
    <source>
        <dbReference type="Pfam" id="PF00646"/>
    </source>
</evidence>
<organism evidence="3">
    <name type="scientific">Brachypodium distachyon</name>
    <name type="common">Purple false brome</name>
    <name type="synonym">Trachynia distachya</name>
    <dbReference type="NCBI Taxonomy" id="15368"/>
    <lineage>
        <taxon>Eukaryota</taxon>
        <taxon>Viridiplantae</taxon>
        <taxon>Streptophyta</taxon>
        <taxon>Embryophyta</taxon>
        <taxon>Tracheophyta</taxon>
        <taxon>Spermatophyta</taxon>
        <taxon>Magnoliopsida</taxon>
        <taxon>Liliopsida</taxon>
        <taxon>Poales</taxon>
        <taxon>Poaceae</taxon>
        <taxon>BOP clade</taxon>
        <taxon>Pooideae</taxon>
        <taxon>Stipodae</taxon>
        <taxon>Brachypodieae</taxon>
        <taxon>Brachypodium</taxon>
    </lineage>
</organism>
<feature type="region of interest" description="Disordered" evidence="1">
    <location>
        <begin position="1"/>
        <end position="37"/>
    </location>
</feature>
<protein>
    <recommendedName>
        <fullName evidence="2">F-box domain-containing protein</fullName>
    </recommendedName>
</protein>
<dbReference type="EMBL" id="CM000882">
    <property type="protein sequence ID" value="KQK01406.1"/>
    <property type="molecule type" value="Genomic_DNA"/>
</dbReference>
<feature type="domain" description="F-box" evidence="2">
    <location>
        <begin position="56"/>
        <end position="78"/>
    </location>
</feature>
<gene>
    <name evidence="4" type="primary">LOC104584309</name>
    <name evidence="3" type="ORF">BRADI_3g55621v3</name>
</gene>
<dbReference type="PANTHER" id="PTHR35546:SF48">
    <property type="entry name" value="F-BOX DOMAIN-CONTAINING PROTEIN"/>
    <property type="match status" value="1"/>
</dbReference>
<dbReference type="PANTHER" id="PTHR35546">
    <property type="entry name" value="F-BOX PROTEIN INTERACTION DOMAIN PROTEIN-RELATED"/>
    <property type="match status" value="1"/>
</dbReference>
<evidence type="ECO:0000313" key="3">
    <source>
        <dbReference type="EMBL" id="KQK01406.1"/>
    </source>
</evidence>
<evidence type="ECO:0000256" key="1">
    <source>
        <dbReference type="SAM" id="MobiDB-lite"/>
    </source>
</evidence>
<sequence length="227" mass="26474">MPPGGGDHGRTEHHHPPASGRDDDAPPHPQPLFPAPTEEAFEISKKKKLEEEEEYLPENALFEILSRVPYKSLCRFRRFHLETGRWTAMQNKLAQEIVLLREPPCVFLNGIMYLSSLDCRIIMVDIERKTWREIEWLVDMAHRTEIVTIGQSLGILHAWLTYKDNGSSQVQLYVWVLEDIASRRWTLKHTATNILELFGRECYNDEESFRAFAIHPDRNLIYITDYG</sequence>
<keyword evidence="5" id="KW-1185">Reference proteome</keyword>
<proteinExistence type="predicted"/>
<evidence type="ECO:0000313" key="4">
    <source>
        <dbReference type="EnsemblPlants" id="KQK01406"/>
    </source>
</evidence>
<reference evidence="3 4" key="1">
    <citation type="journal article" date="2010" name="Nature">
        <title>Genome sequencing and analysis of the model grass Brachypodium distachyon.</title>
        <authorList>
            <consortium name="International Brachypodium Initiative"/>
        </authorList>
    </citation>
    <scope>NUCLEOTIDE SEQUENCE [LARGE SCALE GENOMIC DNA]</scope>
    <source>
        <strain evidence="3">Bd21</strain>
        <strain evidence="4">cv. Bd21</strain>
    </source>
</reference>
<dbReference type="Proteomes" id="UP000008810">
    <property type="component" value="Chromosome 3"/>
</dbReference>
<dbReference type="AlphaFoldDB" id="A0A0Q3MAP9"/>
<dbReference type="ExpressionAtlas" id="A0A0Q3MAP9">
    <property type="expression patterns" value="baseline and differential"/>
</dbReference>
<dbReference type="InterPro" id="IPR001810">
    <property type="entry name" value="F-box_dom"/>
</dbReference>
<reference evidence="4" key="3">
    <citation type="submission" date="2018-08" db="UniProtKB">
        <authorList>
            <consortium name="EnsemblPlants"/>
        </authorList>
    </citation>
    <scope>IDENTIFICATION</scope>
    <source>
        <strain evidence="4">cv. Bd21</strain>
    </source>
</reference>
<dbReference type="GeneID" id="104584309"/>
<dbReference type="Gramene" id="KQK01406">
    <property type="protein sequence ID" value="KQK01406"/>
    <property type="gene ID" value="BRADI_3g55621v3"/>
</dbReference>
<reference evidence="3" key="2">
    <citation type="submission" date="2017-06" db="EMBL/GenBank/DDBJ databases">
        <title>WGS assembly of Brachypodium distachyon.</title>
        <authorList>
            <consortium name="The International Brachypodium Initiative"/>
            <person name="Lucas S."/>
            <person name="Harmon-Smith M."/>
            <person name="Lail K."/>
            <person name="Tice H."/>
            <person name="Grimwood J."/>
            <person name="Bruce D."/>
            <person name="Barry K."/>
            <person name="Shu S."/>
            <person name="Lindquist E."/>
            <person name="Wang M."/>
            <person name="Pitluck S."/>
            <person name="Vogel J.P."/>
            <person name="Garvin D.F."/>
            <person name="Mockler T.C."/>
            <person name="Schmutz J."/>
            <person name="Rokhsar D."/>
            <person name="Bevan M.W."/>
        </authorList>
    </citation>
    <scope>NUCLEOTIDE SEQUENCE</scope>
    <source>
        <strain evidence="3">Bd21</strain>
    </source>
</reference>
<accession>A0A0Q3MAP9</accession>
<dbReference type="SUPFAM" id="SSF81383">
    <property type="entry name" value="F-box domain"/>
    <property type="match status" value="1"/>
</dbReference>
<dbReference type="InterPro" id="IPR055290">
    <property type="entry name" value="At3g26010-like"/>
</dbReference>
<evidence type="ECO:0000313" key="5">
    <source>
        <dbReference type="Proteomes" id="UP000008810"/>
    </source>
</evidence>
<dbReference type="Pfam" id="PF00646">
    <property type="entry name" value="F-box"/>
    <property type="match status" value="1"/>
</dbReference>
<dbReference type="KEGG" id="bdi:104584309"/>
<dbReference type="EnsemblPlants" id="KQK01406">
    <property type="protein sequence ID" value="KQK01406"/>
    <property type="gene ID" value="BRADI_3g55621v3"/>
</dbReference>
<name>A0A0Q3MAP9_BRADI</name>